<dbReference type="Gene3D" id="1.10.246.130">
    <property type="match status" value="1"/>
</dbReference>
<dbReference type="NCBIfam" id="TIGR00066">
    <property type="entry name" value="g_glut_trans"/>
    <property type="match status" value="1"/>
</dbReference>
<evidence type="ECO:0000256" key="3">
    <source>
        <dbReference type="ARBA" id="ARBA00005115"/>
    </source>
</evidence>
<dbReference type="GO" id="GO:0005886">
    <property type="term" value="C:plasma membrane"/>
    <property type="evidence" value="ECO:0007669"/>
    <property type="project" value="TreeGrafter"/>
</dbReference>
<dbReference type="PRINTS" id="PR01210">
    <property type="entry name" value="GGTRANSPTASE"/>
</dbReference>
<comment type="similarity">
    <text evidence="4">Belongs to the gamma-glutamyltransferase family.</text>
</comment>
<evidence type="ECO:0000256" key="8">
    <source>
        <dbReference type="RuleBase" id="RU368068"/>
    </source>
</evidence>
<keyword evidence="8" id="KW-0012">Acyltransferase</keyword>
<comment type="caution">
    <text evidence="10">The sequence shown here is derived from an EMBL/GenBank/DDBJ whole genome shotgun (WGS) entry which is preliminary data.</text>
</comment>
<evidence type="ECO:0000256" key="5">
    <source>
        <dbReference type="ARBA" id="ARBA00047417"/>
    </source>
</evidence>
<evidence type="ECO:0000256" key="9">
    <source>
        <dbReference type="SAM" id="Phobius"/>
    </source>
</evidence>
<evidence type="ECO:0000256" key="6">
    <source>
        <dbReference type="PIRSR" id="PIRSR600101-1"/>
    </source>
</evidence>
<keyword evidence="8 10" id="KW-0808">Transferase</keyword>
<dbReference type="PANTHER" id="PTHR11686:SF9">
    <property type="entry name" value="RE13973P"/>
    <property type="match status" value="1"/>
</dbReference>
<comment type="catalytic activity">
    <reaction evidence="5 8">
        <text>an N-terminal (5-L-glutamyl)-[peptide] + an alpha-amino acid = 5-L-glutamyl amino acid + an N-terminal L-alpha-aminoacyl-[peptide]</text>
        <dbReference type="Rhea" id="RHEA:23904"/>
        <dbReference type="Rhea" id="RHEA-COMP:9780"/>
        <dbReference type="Rhea" id="RHEA-COMP:9795"/>
        <dbReference type="ChEBI" id="CHEBI:77644"/>
        <dbReference type="ChEBI" id="CHEBI:78597"/>
        <dbReference type="ChEBI" id="CHEBI:78599"/>
        <dbReference type="ChEBI" id="CHEBI:78608"/>
        <dbReference type="EC" id="2.3.2.2"/>
    </reaction>
</comment>
<dbReference type="InterPro" id="IPR000101">
    <property type="entry name" value="GGT_peptidase"/>
</dbReference>
<evidence type="ECO:0000256" key="4">
    <source>
        <dbReference type="ARBA" id="ARBA00009381"/>
    </source>
</evidence>
<feature type="active site" description="Nucleophile" evidence="6">
    <location>
        <position position="452"/>
    </location>
</feature>
<comment type="catalytic activity">
    <reaction evidence="2 8">
        <text>glutathione + H2O = L-cysteinylglycine + L-glutamate</text>
        <dbReference type="Rhea" id="RHEA:28807"/>
        <dbReference type="ChEBI" id="CHEBI:15377"/>
        <dbReference type="ChEBI" id="CHEBI:29985"/>
        <dbReference type="ChEBI" id="CHEBI:57925"/>
        <dbReference type="ChEBI" id="CHEBI:61694"/>
        <dbReference type="EC" id="3.4.19.13"/>
    </reaction>
</comment>
<keyword evidence="9" id="KW-0472">Membrane</keyword>
<dbReference type="UniPathway" id="UPA00204"/>
<dbReference type="AlphaFoldDB" id="A0A367Y4W0"/>
<keyword evidence="8" id="KW-0378">Hydrolase</keyword>
<dbReference type="EC" id="2.3.2.2" evidence="8"/>
<dbReference type="STRING" id="5486.A0A367Y4W0"/>
<feature type="binding site" evidence="7">
    <location>
        <begin position="470"/>
        <end position="472"/>
    </location>
    <ligand>
        <name>L-glutamate</name>
        <dbReference type="ChEBI" id="CHEBI:29985"/>
    </ligand>
</feature>
<evidence type="ECO:0000256" key="7">
    <source>
        <dbReference type="PIRSR" id="PIRSR600101-2"/>
    </source>
</evidence>
<sequence length="647" mass="71478">MKSTTLSSQTAKSRHAHTALPKLFNNLIIFFTFVLLIIYSLSTISLNPATPNQPSLLQHIPDDLTRADPYISLHVPTSNNADDPLSDKIGQPDLHPSAKHLHVGSRAMVTSDVPLCSRMGTLILRRGGNAADAAVTVALCIGSVNSHSSGIGGGGFIVSRKQEDGDVVSIDAREMAPGLAFKEMYGRLNILSKIGGLSIAIPGELKGLYELFSRHGSGNLTWLELFEPVIELNRKGFACLKVFEAVLAKEYELVLLKVPVLKKSWDFIFKEDGELISEGDWIKRENYADTLELIAKNGSADVFYDPLGPIVQSLVGVIQTWGGIITPRDFENYHVNVEKPLVSKIENYTVYTSNGISSGLALLSGLNFFHRVFNSSDNEVQIHHKLIESFKWLSSIRTRFGDIDNRADLIDTYAHSTHWIDDILTHGKFSTSQTFPWRHYEPQYDIAEPQGTSHFSIVDEHDNAVAMTTTVNLLFGSMIYDPLTGIVLNDQMDDFALPNVTNAFNLTPSIHNFIYPYKRPLSSTAPTIIVNDATNRTDFVIGAAGGSRITSAVLQAIVRVYYKHRDLLSTIAFPRLHHQLIPEFVMAENVSVLDTAHRGLVGGLEKLGHGFLETGALTAMNGIKRVKDGTLHGVSDWWRKRGEADGY</sequence>
<feature type="binding site" evidence="7">
    <location>
        <position position="173"/>
    </location>
    <ligand>
        <name>L-glutamate</name>
        <dbReference type="ChEBI" id="CHEBI:29985"/>
    </ligand>
</feature>
<feature type="binding site" evidence="7">
    <location>
        <position position="546"/>
    </location>
    <ligand>
        <name>L-glutamate</name>
        <dbReference type="ChEBI" id="CHEBI:29985"/>
    </ligand>
</feature>
<dbReference type="InterPro" id="IPR029055">
    <property type="entry name" value="Ntn_hydrolases_N"/>
</dbReference>
<evidence type="ECO:0000256" key="1">
    <source>
        <dbReference type="ARBA" id="ARBA00001049"/>
    </source>
</evidence>
<evidence type="ECO:0000256" key="2">
    <source>
        <dbReference type="ARBA" id="ARBA00001089"/>
    </source>
</evidence>
<keyword evidence="9" id="KW-1133">Transmembrane helix</keyword>
<evidence type="ECO:0000313" key="10">
    <source>
        <dbReference type="EMBL" id="RCK60858.1"/>
    </source>
</evidence>
<dbReference type="OrthoDB" id="1081007at2759"/>
<comment type="catalytic activity">
    <reaction evidence="1 8">
        <text>an S-substituted glutathione + H2O = an S-substituted L-cysteinylglycine + L-glutamate</text>
        <dbReference type="Rhea" id="RHEA:59468"/>
        <dbReference type="ChEBI" id="CHEBI:15377"/>
        <dbReference type="ChEBI" id="CHEBI:29985"/>
        <dbReference type="ChEBI" id="CHEBI:90779"/>
        <dbReference type="ChEBI" id="CHEBI:143103"/>
        <dbReference type="EC" id="3.4.19.13"/>
    </reaction>
</comment>
<keyword evidence="9" id="KW-0812">Transmembrane</keyword>
<dbReference type="Pfam" id="PF01019">
    <property type="entry name" value="G_glu_transpept"/>
    <property type="match status" value="1"/>
</dbReference>
<comment type="function">
    <text evidence="8">Cleaves the gamma-glutamyl peptide bond of glutathione and glutathione conjugates.</text>
</comment>
<dbReference type="EC" id="3.4.19.13" evidence="8"/>
<dbReference type="InterPro" id="IPR043137">
    <property type="entry name" value="GGT_ssub_C"/>
</dbReference>
<comment type="pathway">
    <text evidence="3 8">Sulfur metabolism; glutathione metabolism.</text>
</comment>
<dbReference type="PANTHER" id="PTHR11686">
    <property type="entry name" value="GAMMA GLUTAMYL TRANSPEPTIDASE"/>
    <property type="match status" value="1"/>
</dbReference>
<dbReference type="Proteomes" id="UP000253472">
    <property type="component" value="Unassembled WGS sequence"/>
</dbReference>
<keyword evidence="11" id="KW-1185">Reference proteome</keyword>
<dbReference type="SUPFAM" id="SSF56235">
    <property type="entry name" value="N-terminal nucleophile aminohydrolases (Ntn hydrolases)"/>
    <property type="match status" value="1"/>
</dbReference>
<dbReference type="Gene3D" id="3.60.20.40">
    <property type="match status" value="1"/>
</dbReference>
<feature type="transmembrane region" description="Helical" evidence="9">
    <location>
        <begin position="23"/>
        <end position="42"/>
    </location>
</feature>
<dbReference type="EMBL" id="QLNQ01000026">
    <property type="protein sequence ID" value="RCK60858.1"/>
    <property type="molecule type" value="Genomic_DNA"/>
</dbReference>
<gene>
    <name evidence="10" type="primary">ECM38_1</name>
    <name evidence="10" type="ORF">Cantr_08700</name>
</gene>
<proteinExistence type="inferred from homology"/>
<name>A0A367Y4W0_9ASCO</name>
<feature type="binding site" evidence="7">
    <location>
        <begin position="522"/>
        <end position="523"/>
    </location>
    <ligand>
        <name>L-glutamate</name>
        <dbReference type="ChEBI" id="CHEBI:29985"/>
    </ligand>
</feature>
<dbReference type="GO" id="GO:0103068">
    <property type="term" value="F:leukotriene C4 gamma-glutamyl transferase activity"/>
    <property type="evidence" value="ECO:0007669"/>
    <property type="project" value="UniProtKB-EC"/>
</dbReference>
<dbReference type="GO" id="GO:0000324">
    <property type="term" value="C:fungal-type vacuole"/>
    <property type="evidence" value="ECO:0007669"/>
    <property type="project" value="TreeGrafter"/>
</dbReference>
<protein>
    <recommendedName>
        <fullName evidence="8">Glutathione hydrolase</fullName>
        <ecNumber evidence="8">2.3.2.2</ecNumber>
        <ecNumber evidence="8">3.4.19.13</ecNumber>
    </recommendedName>
    <alternativeName>
        <fullName evidence="8">Gamma-glutamyltransferase</fullName>
    </alternativeName>
    <alternativeName>
        <fullName evidence="8">Gamma-glutamyltranspeptidase</fullName>
    </alternativeName>
</protein>
<reference evidence="10 11" key="1">
    <citation type="submission" date="2018-06" db="EMBL/GenBank/DDBJ databases">
        <title>Whole genome sequencing of Candida tropicalis (genome annotated by CSBL at Korea University).</title>
        <authorList>
            <person name="Ahn J."/>
        </authorList>
    </citation>
    <scope>NUCLEOTIDE SEQUENCE [LARGE SCALE GENOMIC DNA]</scope>
    <source>
        <strain evidence="10 11">ATCC 20962</strain>
    </source>
</reference>
<accession>A0A367Y4W0</accession>
<dbReference type="InterPro" id="IPR043138">
    <property type="entry name" value="GGT_lsub"/>
</dbReference>
<evidence type="ECO:0000313" key="11">
    <source>
        <dbReference type="Proteomes" id="UP000253472"/>
    </source>
</evidence>
<dbReference type="FunFam" id="3.60.20.40:FF:000001">
    <property type="entry name" value="Gamma-glutamyltranspeptidase 1"/>
    <property type="match status" value="1"/>
</dbReference>
<feature type="binding site" evidence="7">
    <location>
        <position position="494"/>
    </location>
    <ligand>
        <name>L-glutamate</name>
        <dbReference type="ChEBI" id="CHEBI:29985"/>
    </ligand>
</feature>
<dbReference type="GO" id="GO:0006751">
    <property type="term" value="P:glutathione catabolic process"/>
    <property type="evidence" value="ECO:0007669"/>
    <property type="project" value="UniProtKB-UniRule"/>
</dbReference>
<dbReference type="GO" id="GO:0036374">
    <property type="term" value="F:glutathione hydrolase activity"/>
    <property type="evidence" value="ECO:0007669"/>
    <property type="project" value="UniProtKB-UniRule"/>
</dbReference>
<organism evidence="10 11">
    <name type="scientific">Candida viswanathii</name>
    <dbReference type="NCBI Taxonomy" id="5486"/>
    <lineage>
        <taxon>Eukaryota</taxon>
        <taxon>Fungi</taxon>
        <taxon>Dikarya</taxon>
        <taxon>Ascomycota</taxon>
        <taxon>Saccharomycotina</taxon>
        <taxon>Pichiomycetes</taxon>
        <taxon>Debaryomycetaceae</taxon>
        <taxon>Candida/Lodderomyces clade</taxon>
        <taxon>Candida</taxon>
    </lineage>
</organism>